<dbReference type="AlphaFoldDB" id="A0AAD2ZTF1"/>
<proteinExistence type="predicted"/>
<dbReference type="EMBL" id="APBQ01000105">
    <property type="protein sequence ID" value="ENY76576.1"/>
    <property type="molecule type" value="Genomic_DNA"/>
</dbReference>
<reference evidence="1 2" key="1">
    <citation type="submission" date="2013-02" db="EMBL/GenBank/DDBJ databases">
        <title>Insights into the proteome of triclosan-resistant Pseudomonas putida TRO1, isolated from activated sludge.</title>
        <authorList>
            <person name="Lolas I.B."/>
            <person name="Almeida B."/>
            <person name="Starnawski P.M."/>
            <person name="Soenderkaer M."/>
            <person name="Nielsen K.L."/>
            <person name="Nielsen J.L."/>
        </authorList>
    </citation>
    <scope>NUCLEOTIDE SEQUENCE [LARGE SCALE GENOMIC DNA]</scope>
    <source>
        <strain evidence="1 2">TRO1</strain>
    </source>
</reference>
<protein>
    <submittedName>
        <fullName evidence="1">Uncharacterized protein</fullName>
    </submittedName>
</protein>
<organism evidence="1 2">
    <name type="scientific">Pseudomonas putida TRO1</name>
    <dbReference type="NCBI Taxonomy" id="1227924"/>
    <lineage>
        <taxon>Bacteria</taxon>
        <taxon>Pseudomonadati</taxon>
        <taxon>Pseudomonadota</taxon>
        <taxon>Gammaproteobacteria</taxon>
        <taxon>Pseudomonadales</taxon>
        <taxon>Pseudomonadaceae</taxon>
        <taxon>Pseudomonas</taxon>
    </lineage>
</organism>
<gene>
    <name evidence="1" type="ORF">C206_16345</name>
</gene>
<name>A0AAD2ZTF1_PSEPU</name>
<sequence length="119" mass="13465">MRKAATQAALPKIELIKNGEAWEVHWDYQEAPESAVLFKRREHLDGYIHGSLDGIGIHPKNVSCASARTGTVKRLTEDQAVRFKARLEHILIPVVAKEFERLKNLGELPHMWLATGTEQ</sequence>
<evidence type="ECO:0000313" key="2">
    <source>
        <dbReference type="Proteomes" id="UP000013237"/>
    </source>
</evidence>
<accession>A0AAD2ZTF1</accession>
<comment type="caution">
    <text evidence="1">The sequence shown here is derived from an EMBL/GenBank/DDBJ whole genome shotgun (WGS) entry which is preliminary data.</text>
</comment>
<dbReference type="RefSeq" id="WP_004576303.1">
    <property type="nucleotide sequence ID" value="NZ_APBQ01000105.1"/>
</dbReference>
<dbReference type="Proteomes" id="UP000013237">
    <property type="component" value="Unassembled WGS sequence"/>
</dbReference>
<evidence type="ECO:0000313" key="1">
    <source>
        <dbReference type="EMBL" id="ENY76576.1"/>
    </source>
</evidence>